<sequence>MYSEYMFWRRMPDEKNMLTTLRHQVAQDASLHFYIFFKFETLQKFSDMTHQYGGALLWHWDFTDTPLGFLFRKPIVGLVEFDCSDPKSDPAGAFFHSLNTALGSRAMVSDDLTFPDKAKPLLVYDYSPATFMGTEEERPGPFNIDEELINAGALLTYVVEIYDQPDDKEDYWMEYLCVNDSRDELY</sequence>
<evidence type="ECO:0000313" key="2">
    <source>
        <dbReference type="Proteomes" id="UP000249886"/>
    </source>
</evidence>
<dbReference type="GeneID" id="84574415"/>
<protein>
    <submittedName>
        <fullName evidence="1">Uncharacterized protein</fullName>
    </submittedName>
</protein>
<dbReference type="RefSeq" id="WP_034995405.1">
    <property type="nucleotide sequence ID" value="NZ_CP050134.2"/>
</dbReference>
<gene>
    <name evidence="1" type="ORF">NCTC10254_01143</name>
</gene>
<name>A0A6H9XIX7_9CORY</name>
<dbReference type="Proteomes" id="UP000249886">
    <property type="component" value="Unassembled WGS sequence"/>
</dbReference>
<dbReference type="EMBL" id="UARK01000004">
    <property type="protein sequence ID" value="SPW28117.1"/>
    <property type="molecule type" value="Genomic_DNA"/>
</dbReference>
<dbReference type="AlphaFoldDB" id="A0A6H9XIX7"/>
<accession>A0A6H9XIX7</accession>
<reference evidence="1 2" key="1">
    <citation type="submission" date="2018-06" db="EMBL/GenBank/DDBJ databases">
        <authorList>
            <consortium name="Pathogen Informatics"/>
            <person name="Doyle S."/>
        </authorList>
    </citation>
    <scope>NUCLEOTIDE SEQUENCE [LARGE SCALE GENOMIC DNA]</scope>
    <source>
        <strain evidence="1 2">NCTC10254</strain>
    </source>
</reference>
<comment type="caution">
    <text evidence="1">The sequence shown here is derived from an EMBL/GenBank/DDBJ whole genome shotgun (WGS) entry which is preliminary data.</text>
</comment>
<evidence type="ECO:0000313" key="1">
    <source>
        <dbReference type="EMBL" id="SPW28117.1"/>
    </source>
</evidence>
<proteinExistence type="predicted"/>
<organism evidence="1 2">
    <name type="scientific">Corynebacterium matruchotii</name>
    <dbReference type="NCBI Taxonomy" id="43768"/>
    <lineage>
        <taxon>Bacteria</taxon>
        <taxon>Bacillati</taxon>
        <taxon>Actinomycetota</taxon>
        <taxon>Actinomycetes</taxon>
        <taxon>Mycobacteriales</taxon>
        <taxon>Corynebacteriaceae</taxon>
        <taxon>Corynebacterium</taxon>
    </lineage>
</organism>